<keyword evidence="6" id="KW-0539">Nucleus</keyword>
<dbReference type="PANTHER" id="PTHR15137:SF9">
    <property type="entry name" value="TRANSCRIPTION INITIATION FACTOR TFIID SUBUNIT 2"/>
    <property type="match status" value="1"/>
</dbReference>
<dbReference type="InterPro" id="IPR057345">
    <property type="entry name" value="Ig-like_TAF2"/>
</dbReference>
<evidence type="ECO:0000313" key="12">
    <source>
        <dbReference type="EMBL" id="CAH3160261.1"/>
    </source>
</evidence>
<dbReference type="InterPro" id="IPR027268">
    <property type="entry name" value="Peptidase_M4/M1_CTD_sf"/>
</dbReference>
<keyword evidence="13" id="KW-1185">Reference proteome</keyword>
<evidence type="ECO:0000256" key="2">
    <source>
        <dbReference type="ARBA" id="ARBA00010937"/>
    </source>
</evidence>
<dbReference type="SUPFAM" id="SSF55486">
    <property type="entry name" value="Metalloproteases ('zincins'), catalytic domain"/>
    <property type="match status" value="1"/>
</dbReference>
<gene>
    <name evidence="12" type="ORF">PLOB_00004194</name>
</gene>
<dbReference type="InterPro" id="IPR037813">
    <property type="entry name" value="TAF2"/>
</dbReference>
<dbReference type="Gene3D" id="2.60.40.1730">
    <property type="entry name" value="tricorn interacting facor f3 domain"/>
    <property type="match status" value="1"/>
</dbReference>
<protein>
    <recommendedName>
        <fullName evidence="3">Transcription initiation factor TFIID subunit 2</fullName>
    </recommendedName>
    <alternativeName>
        <fullName evidence="7">Transcription initiation factor TFIID 150 kDa subunit</fullName>
    </alternativeName>
</protein>
<evidence type="ECO:0000259" key="9">
    <source>
        <dbReference type="Pfam" id="PF01433"/>
    </source>
</evidence>
<dbReference type="EMBL" id="CALNXK010000116">
    <property type="protein sequence ID" value="CAH3160261.1"/>
    <property type="molecule type" value="Genomic_DNA"/>
</dbReference>
<evidence type="ECO:0000256" key="8">
    <source>
        <dbReference type="SAM" id="MobiDB-lite"/>
    </source>
</evidence>
<feature type="compositionally biased region" description="Low complexity" evidence="8">
    <location>
        <begin position="420"/>
        <end position="434"/>
    </location>
</feature>
<comment type="subcellular location">
    <subcellularLocation>
        <location evidence="1">Nucleus</location>
    </subcellularLocation>
</comment>
<dbReference type="SUPFAM" id="SSF48371">
    <property type="entry name" value="ARM repeat"/>
    <property type="match status" value="1"/>
</dbReference>
<name>A0ABN8QA31_9CNID</name>
<feature type="region of interest" description="Disordered" evidence="8">
    <location>
        <begin position="1008"/>
        <end position="1139"/>
    </location>
</feature>
<organism evidence="12 13">
    <name type="scientific">Porites lobata</name>
    <dbReference type="NCBI Taxonomy" id="104759"/>
    <lineage>
        <taxon>Eukaryota</taxon>
        <taxon>Metazoa</taxon>
        <taxon>Cnidaria</taxon>
        <taxon>Anthozoa</taxon>
        <taxon>Hexacorallia</taxon>
        <taxon>Scleractinia</taxon>
        <taxon>Fungiina</taxon>
        <taxon>Poritidae</taxon>
        <taxon>Porites</taxon>
    </lineage>
</organism>
<evidence type="ECO:0000256" key="1">
    <source>
        <dbReference type="ARBA" id="ARBA00004123"/>
    </source>
</evidence>
<reference evidence="12 13" key="1">
    <citation type="submission" date="2022-05" db="EMBL/GenBank/DDBJ databases">
        <authorList>
            <consortium name="Genoscope - CEA"/>
            <person name="William W."/>
        </authorList>
    </citation>
    <scope>NUCLEOTIDE SEQUENCE [LARGE SCALE GENOMIC DNA]</scope>
</reference>
<dbReference type="Pfam" id="PF25577">
    <property type="entry name" value="TPR_TAF2_C"/>
    <property type="match status" value="1"/>
</dbReference>
<feature type="compositionally biased region" description="Basic residues" evidence="8">
    <location>
        <begin position="1100"/>
        <end position="1111"/>
    </location>
</feature>
<dbReference type="InterPro" id="IPR042097">
    <property type="entry name" value="Aminopeptidase_N-like_N_sf"/>
</dbReference>
<feature type="region of interest" description="Disordered" evidence="8">
    <location>
        <begin position="417"/>
        <end position="439"/>
    </location>
</feature>
<feature type="domain" description="Peptidase M1 membrane alanine aminopeptidase" evidence="9">
    <location>
        <begin position="278"/>
        <end position="522"/>
    </location>
</feature>
<evidence type="ECO:0000259" key="10">
    <source>
        <dbReference type="Pfam" id="PF25316"/>
    </source>
</evidence>
<dbReference type="Pfam" id="PF01433">
    <property type="entry name" value="Peptidase_M1"/>
    <property type="match status" value="1"/>
</dbReference>
<accession>A0ABN8QA31</accession>
<feature type="domain" description="Transcription initiation factor TFIID subunit 2 TPR repeats" evidence="11">
    <location>
        <begin position="645"/>
        <end position="1005"/>
    </location>
</feature>
<dbReference type="Proteomes" id="UP001159405">
    <property type="component" value="Unassembled WGS sequence"/>
</dbReference>
<sequence>MRKGSESPRNFKLLHQTLCITSIDFKRKCLFGYVELRILPLTNNLTRLKLNYKQCRIMRVCIRDERRAGEHDWYDAGFQLDDPGRVVCSDNKKRNLDYFLSCMQSAVNAVDPEAGGGELTVRIPKEVLACANECRQFRVSIEFSLEHPEGGIQFVIPKGEGTMAQRSAHLFSYGCSNSSRLWFPCVDSYSELCTWNIDITVDKDMIAVSCGDLVETVFTADEKRKTYHYTLSIPTCAPNIALAVGPFEIHVDPVMPEVTHFCLPGLLPVLKNTTAFLHEAFEFYEEYLSCRYPYTYYKQVFVDQAYDVLSPYASMTIFNTSLLHSSRIIDQGFETRKYLSQALAEQFFGCYLCLQTWSDYWLARGISGYMFGLFMKKMLGNNEYRNWMIEESKQVCQYEMQGPGIPQLYNSGLLSMATGSSSSQAPESPSQASPNLHPHLTSGRNLEIVWSKSHLVMRMIEMRIGQEPLLQVFNKLLSLANSAAQPKADFSLWTNLLLSTSGFLKSISTVSGKDINVFVDQWICHSGVAKFHGSFVFNRKRNIVELEIKQDMSRGTAKYVGPLTVCVQELDGSFNHTVQIEDVYSRHELPCHSKSRRNKKKKIPLMTGEEVDINLDAMDSDSPVLWVRIDPEVTWLRHVTFEQPDYMWQYQLRHERDVIAQCEAIAALEKFPTQATRQALIDIINQNECFFRVRLQACFCLAKIATACASSWNGHTTMIGIFRNMFGSQSCPHIVKYNDFSNFITYFIQKTLPVAIATVRNVHSQCPREVLQFILDLIKYNDNRLNKYTDSHYRSALIDALANTVTPGVSMVTTNSEGKPVVKLTEETQLILGEVTRQLNLEKLLPTYRYVLSVSCLKALRVLQVNSHVPPDPAAFEYYASFGHFEDVRLAAIDCLVDLTKTENLERGMNYLMGLIENDPVPFIRHYTLCSVTKNPPFSKKAESRLNSLDLVECLWKLINSSSSVDARLRRDGVELYNALWGRLTPSCVPPQGMGIVIDLKERKIMSLSPLPPPASPGSVSGEESSTSKKSHKRKHSRAASPADLSHLDSQPGTPMSVESANSEASKVRLKIKIGGEESGAESGGEVRIKPDPDGGSIERKKHKKKKKKNKHKDDREKRKLSTSSSNYDSPLMFDTSLP</sequence>
<comment type="caution">
    <text evidence="12">The sequence shown here is derived from an EMBL/GenBank/DDBJ whole genome shotgun (WGS) entry which is preliminary data.</text>
</comment>
<feature type="compositionally biased region" description="Basic and acidic residues" evidence="8">
    <location>
        <begin position="1085"/>
        <end position="1099"/>
    </location>
</feature>
<evidence type="ECO:0000313" key="13">
    <source>
        <dbReference type="Proteomes" id="UP001159405"/>
    </source>
</evidence>
<dbReference type="PANTHER" id="PTHR15137">
    <property type="entry name" value="TRANSCRIPTION INITIATION FACTOR TFIID"/>
    <property type="match status" value="1"/>
</dbReference>
<dbReference type="InterPro" id="IPR014782">
    <property type="entry name" value="Peptidase_M1_dom"/>
</dbReference>
<evidence type="ECO:0000256" key="3">
    <source>
        <dbReference type="ARBA" id="ARBA00017363"/>
    </source>
</evidence>
<dbReference type="InterPro" id="IPR016024">
    <property type="entry name" value="ARM-type_fold"/>
</dbReference>
<evidence type="ECO:0000256" key="7">
    <source>
        <dbReference type="ARBA" id="ARBA00033345"/>
    </source>
</evidence>
<feature type="compositionally biased region" description="Basic residues" evidence="8">
    <location>
        <begin position="1029"/>
        <end position="1038"/>
    </location>
</feature>
<evidence type="ECO:0000259" key="11">
    <source>
        <dbReference type="Pfam" id="PF25577"/>
    </source>
</evidence>
<dbReference type="SUPFAM" id="SSF63737">
    <property type="entry name" value="Leukotriene A4 hydrolase N-terminal domain"/>
    <property type="match status" value="1"/>
</dbReference>
<dbReference type="Gene3D" id="1.10.390.10">
    <property type="entry name" value="Neutral Protease Domain 2"/>
    <property type="match status" value="1"/>
</dbReference>
<evidence type="ECO:0000256" key="5">
    <source>
        <dbReference type="ARBA" id="ARBA00023163"/>
    </source>
</evidence>
<feature type="compositionally biased region" description="Polar residues" evidence="8">
    <location>
        <begin position="1048"/>
        <end position="1065"/>
    </location>
</feature>
<dbReference type="Pfam" id="PF25316">
    <property type="entry name" value="TAF2_3rd"/>
    <property type="match status" value="1"/>
</dbReference>
<comment type="similarity">
    <text evidence="2">Belongs to the TAF2 family.</text>
</comment>
<feature type="domain" description="Transcription initiation factor TFIID subunit 2 Ig-like" evidence="10">
    <location>
        <begin position="526"/>
        <end position="644"/>
    </location>
</feature>
<evidence type="ECO:0000256" key="4">
    <source>
        <dbReference type="ARBA" id="ARBA00023015"/>
    </source>
</evidence>
<dbReference type="CDD" id="cd09839">
    <property type="entry name" value="M1_like_TAF2"/>
    <property type="match status" value="1"/>
</dbReference>
<dbReference type="InterPro" id="IPR057991">
    <property type="entry name" value="TPR_TAF2_C"/>
</dbReference>
<proteinExistence type="inferred from homology"/>
<keyword evidence="4" id="KW-0805">Transcription regulation</keyword>
<keyword evidence="5" id="KW-0804">Transcription</keyword>
<evidence type="ECO:0000256" key="6">
    <source>
        <dbReference type="ARBA" id="ARBA00023242"/>
    </source>
</evidence>